<evidence type="ECO:0000313" key="5">
    <source>
        <dbReference type="Proteomes" id="UP000626109"/>
    </source>
</evidence>
<dbReference type="PROSITE" id="PS50106">
    <property type="entry name" value="PDZ"/>
    <property type="match status" value="1"/>
</dbReference>
<dbReference type="Proteomes" id="UP000654075">
    <property type="component" value="Unassembled WGS sequence"/>
</dbReference>
<proteinExistence type="predicted"/>
<sequence>MSSWSSGSGLLSSGGLQRGLSSFEAEATSFRSSGSGLLSSGGLQRGLSSFEAEATSFRKSGAGQSLQRGLSSFETEAASFGSNHLASIGRKWDVHPEEHRHLPTTGLSSTMASTPSLAASGLASASSITASLSSVASAGLAATQGSGSQVRITVPQLMEDGRLGLTIQNCWVSAITDPRSSQWGWRIGDHILQVNGHPVSDMQQLSLEISRAVDTHKAVSHPVVFDVWRPSASPITHLASPSSLPSPSLPSGMVKRRRDGCGECGSCETSYPGGSQLPVSGPEASAPSHGFLQMPTSGKLPSMPSIEHVQLPLATMLSPTAAPAGPSRRLAC</sequence>
<feature type="compositionally biased region" description="Low complexity" evidence="1">
    <location>
        <begin position="240"/>
        <end position="251"/>
    </location>
</feature>
<dbReference type="Proteomes" id="UP000626109">
    <property type="component" value="Unassembled WGS sequence"/>
</dbReference>
<name>A0A813LEY3_POLGL</name>
<evidence type="ECO:0000313" key="3">
    <source>
        <dbReference type="EMBL" id="CAE8595006.1"/>
    </source>
</evidence>
<comment type="caution">
    <text evidence="4">The sequence shown here is derived from an EMBL/GenBank/DDBJ whole genome shotgun (WGS) entry which is preliminary data.</text>
</comment>
<keyword evidence="6" id="KW-1185">Reference proteome</keyword>
<accession>A0A813LEY3</accession>
<dbReference type="EMBL" id="CAJNNV010007485">
    <property type="protein sequence ID" value="CAE8595006.1"/>
    <property type="molecule type" value="Genomic_DNA"/>
</dbReference>
<gene>
    <name evidence="3" type="ORF">PGLA1383_LOCUS13527</name>
    <name evidence="4" type="ORF">PGLA2088_LOCUS44365</name>
</gene>
<dbReference type="SUPFAM" id="SSF50156">
    <property type="entry name" value="PDZ domain-like"/>
    <property type="match status" value="1"/>
</dbReference>
<feature type="region of interest" description="Disordered" evidence="1">
    <location>
        <begin position="236"/>
        <end position="257"/>
    </location>
</feature>
<protein>
    <recommendedName>
        <fullName evidence="2">PDZ domain-containing protein</fullName>
    </recommendedName>
</protein>
<dbReference type="EMBL" id="CAJNNW010035168">
    <property type="protein sequence ID" value="CAE8726083.1"/>
    <property type="molecule type" value="Genomic_DNA"/>
</dbReference>
<organism evidence="4 5">
    <name type="scientific">Polarella glacialis</name>
    <name type="common">Dinoflagellate</name>
    <dbReference type="NCBI Taxonomy" id="89957"/>
    <lineage>
        <taxon>Eukaryota</taxon>
        <taxon>Sar</taxon>
        <taxon>Alveolata</taxon>
        <taxon>Dinophyceae</taxon>
        <taxon>Suessiales</taxon>
        <taxon>Suessiaceae</taxon>
        <taxon>Polarella</taxon>
    </lineage>
</organism>
<evidence type="ECO:0000313" key="4">
    <source>
        <dbReference type="EMBL" id="CAE8726083.1"/>
    </source>
</evidence>
<reference evidence="4" key="1">
    <citation type="submission" date="2021-02" db="EMBL/GenBank/DDBJ databases">
        <authorList>
            <person name="Dougan E. K."/>
            <person name="Rhodes N."/>
            <person name="Thang M."/>
            <person name="Chan C."/>
        </authorList>
    </citation>
    <scope>NUCLEOTIDE SEQUENCE</scope>
</reference>
<dbReference type="InterPro" id="IPR001478">
    <property type="entry name" value="PDZ"/>
</dbReference>
<feature type="domain" description="PDZ" evidence="2">
    <location>
        <begin position="151"/>
        <end position="231"/>
    </location>
</feature>
<evidence type="ECO:0000256" key="1">
    <source>
        <dbReference type="SAM" id="MobiDB-lite"/>
    </source>
</evidence>
<dbReference type="InterPro" id="IPR036034">
    <property type="entry name" value="PDZ_sf"/>
</dbReference>
<dbReference type="OrthoDB" id="448899at2759"/>
<dbReference type="AlphaFoldDB" id="A0A813LEY3"/>
<evidence type="ECO:0000259" key="2">
    <source>
        <dbReference type="PROSITE" id="PS50106"/>
    </source>
</evidence>
<evidence type="ECO:0000313" key="6">
    <source>
        <dbReference type="Proteomes" id="UP000654075"/>
    </source>
</evidence>